<name>A0A9Y1BRG5_9ARCH</name>
<organism evidence="1">
    <name type="scientific">Candidatus Heimdallarchaeum endolithica</name>
    <dbReference type="NCBI Taxonomy" id="2876572"/>
    <lineage>
        <taxon>Archaea</taxon>
        <taxon>Promethearchaeati</taxon>
        <taxon>Candidatus Heimdallarchaeota</taxon>
        <taxon>Candidatus Heimdallarchaeia (ex Rinke et al. 2021) (nom. nud.)</taxon>
        <taxon>Candidatus Heimdallarchaeales</taxon>
        <taxon>Candidatus Heimdallarchaeaceae</taxon>
        <taxon>Candidatus Heimdallarchaeum</taxon>
    </lineage>
</organism>
<dbReference type="EMBL" id="CP084167">
    <property type="protein sequence ID" value="UJG43592.1"/>
    <property type="molecule type" value="Genomic_DNA"/>
</dbReference>
<dbReference type="Proteomes" id="UP001200513">
    <property type="component" value="Chromosome"/>
</dbReference>
<proteinExistence type="predicted"/>
<accession>A0A9Y1BRG5</accession>
<gene>
    <name evidence="1" type="ORF">K9W46_00070</name>
</gene>
<reference evidence="1" key="1">
    <citation type="journal article" date="2022" name="Nat. Microbiol.">
        <title>Unique mobile elements and scalable gene flow at the prokaryote-eukaryote boundary revealed by circularized Asgard archaea genomes.</title>
        <authorList>
            <person name="Wu F."/>
            <person name="Speth D.R."/>
            <person name="Philosof A."/>
            <person name="Cremiere A."/>
            <person name="Narayanan A."/>
            <person name="Barco R.A."/>
            <person name="Connon S.A."/>
            <person name="Amend J.P."/>
            <person name="Antoshechkin I.A."/>
            <person name="Orphan V.J."/>
        </authorList>
    </citation>
    <scope>NUCLEOTIDE SEQUENCE</scope>
    <source>
        <strain evidence="1">PR6</strain>
    </source>
</reference>
<evidence type="ECO:0000313" key="1">
    <source>
        <dbReference type="EMBL" id="UJG43592.1"/>
    </source>
</evidence>
<protein>
    <submittedName>
        <fullName evidence="1">Uncharacterized protein</fullName>
    </submittedName>
</protein>
<sequence>MCRMFSNLELAYILKTANLLFLYPNLEDLYFFNEQLKNPKNIIELDPVQDKKLIEFLLNLD</sequence>
<dbReference type="AlphaFoldDB" id="A0A9Y1BRG5"/>